<dbReference type="Proteomes" id="UP001164539">
    <property type="component" value="Chromosome 1"/>
</dbReference>
<organism evidence="1 2">
    <name type="scientific">Melia azedarach</name>
    <name type="common">Chinaberry tree</name>
    <dbReference type="NCBI Taxonomy" id="155640"/>
    <lineage>
        <taxon>Eukaryota</taxon>
        <taxon>Viridiplantae</taxon>
        <taxon>Streptophyta</taxon>
        <taxon>Embryophyta</taxon>
        <taxon>Tracheophyta</taxon>
        <taxon>Spermatophyta</taxon>
        <taxon>Magnoliopsida</taxon>
        <taxon>eudicotyledons</taxon>
        <taxon>Gunneridae</taxon>
        <taxon>Pentapetalae</taxon>
        <taxon>rosids</taxon>
        <taxon>malvids</taxon>
        <taxon>Sapindales</taxon>
        <taxon>Meliaceae</taxon>
        <taxon>Melia</taxon>
    </lineage>
</organism>
<protein>
    <submittedName>
        <fullName evidence="1">Omega-hydroxypalmitate O-feruloyl transferase</fullName>
    </submittedName>
</protein>
<keyword evidence="1" id="KW-0808">Transferase</keyword>
<name>A0ACC1Z3X6_MELAZ</name>
<reference evidence="1 2" key="1">
    <citation type="journal article" date="2023" name="Science">
        <title>Complex scaffold remodeling in plant triterpene biosynthesis.</title>
        <authorList>
            <person name="De La Pena R."/>
            <person name="Hodgson H."/>
            <person name="Liu J.C."/>
            <person name="Stephenson M.J."/>
            <person name="Martin A.C."/>
            <person name="Owen C."/>
            <person name="Harkess A."/>
            <person name="Leebens-Mack J."/>
            <person name="Jimenez L.E."/>
            <person name="Osbourn A."/>
            <person name="Sattely E.S."/>
        </authorList>
    </citation>
    <scope>NUCLEOTIDE SEQUENCE [LARGE SCALE GENOMIC DNA]</scope>
    <source>
        <strain evidence="2">cv. JPN11</strain>
        <tissue evidence="1">Leaf</tissue>
    </source>
</reference>
<evidence type="ECO:0000313" key="2">
    <source>
        <dbReference type="Proteomes" id="UP001164539"/>
    </source>
</evidence>
<accession>A0ACC1Z3X6</accession>
<keyword evidence="2" id="KW-1185">Reference proteome</keyword>
<gene>
    <name evidence="1" type="ORF">OWV82_002880</name>
</gene>
<evidence type="ECO:0000313" key="1">
    <source>
        <dbReference type="EMBL" id="KAJ4730217.1"/>
    </source>
</evidence>
<comment type="caution">
    <text evidence="1">The sequence shown here is derived from an EMBL/GenBank/DDBJ whole genome shotgun (WGS) entry which is preliminary data.</text>
</comment>
<proteinExistence type="predicted"/>
<dbReference type="EMBL" id="CM051394">
    <property type="protein sequence ID" value="KAJ4730217.1"/>
    <property type="molecule type" value="Genomic_DNA"/>
</dbReference>
<sequence>MEESNPQNGRIVSAKRLQSSSIQPAEKKMEESRLENGGTVLVKRSKPSSIQPETETCKERNYFLCNLDHAVVTLMKTVYIYKVDGQKSGESASDVIKQALAKVLVHYYPLAGRLRRSSDGRLSVECKNNDSYGVPFVEAVADCEIEKLGDITVPDTAMLEKFVYEVPGVENILEMPLLTAQVTRLKCGGFVLGLTINHCIADGTSAMEFVNSWAETARGVTLTNPPALDKSILMSTQAGENSLSISIPEISDVSNLESLYQEEQMVYKSFSFDQNKLAGLKKSAMENGDMSYCSSFTALAALLWRLRSQALKMKPEQQTRLVFTVDIRPKLKTTPLPKGFFGNGALTADCVCTAGELIEKPFSFAAKAVQNAIQRVNEDYIRSYIDNFDIHATPSFTATLVITSWTRIPFNTADFGWGEPTQFGSIAIPKEVGLFIPEGKGKNGIILVLGLPVSAMKTFQELISSI</sequence>